<sequence>MEKDKSLEQNQRAKPTSLIGNTIITGLVGGLLWSFFGFLSSFFNFSKVSPASFILRPWLVTGWSDGFLGQLISIVVIGILSIAIAIIYYLLFKHLKGIWPSAVFGIALWFIVFYLLQPIFPNIPHMTKLDSDTVVTTICLYLLYGTFIGYSISYAYLDKKRMKIYNFRSIKSKN</sequence>
<dbReference type="AlphaFoldDB" id="A0A9X3WAW0"/>
<protein>
    <submittedName>
        <fullName evidence="2">YqhR family membrane protein</fullName>
    </submittedName>
</protein>
<dbReference type="Pfam" id="PF11085">
    <property type="entry name" value="YqhR"/>
    <property type="match status" value="1"/>
</dbReference>
<feature type="transmembrane region" description="Helical" evidence="1">
    <location>
        <begin position="135"/>
        <end position="157"/>
    </location>
</feature>
<gene>
    <name evidence="2" type="ORF">NC799_01025</name>
</gene>
<feature type="transmembrane region" description="Helical" evidence="1">
    <location>
        <begin position="21"/>
        <end position="43"/>
    </location>
</feature>
<dbReference type="InterPro" id="IPR024563">
    <property type="entry name" value="YqhR"/>
</dbReference>
<feature type="transmembrane region" description="Helical" evidence="1">
    <location>
        <begin position="67"/>
        <end position="91"/>
    </location>
</feature>
<name>A0A9X3WAW0_9BACI</name>
<reference evidence="2" key="1">
    <citation type="submission" date="2022-06" db="EMBL/GenBank/DDBJ databases">
        <title>Aquibacillus sp. a new bacterium isolated from soil saline samples.</title>
        <authorList>
            <person name="Galisteo C."/>
            <person name="De La Haba R."/>
            <person name="Sanchez-Porro C."/>
            <person name="Ventosa A."/>
        </authorList>
    </citation>
    <scope>NUCLEOTIDE SEQUENCE</scope>
    <source>
        <strain evidence="2">3ASR75-54</strain>
    </source>
</reference>
<dbReference type="EMBL" id="JAMQKC010000001">
    <property type="protein sequence ID" value="MDC3415497.1"/>
    <property type="molecule type" value="Genomic_DNA"/>
</dbReference>
<keyword evidence="1" id="KW-0812">Transmembrane</keyword>
<comment type="caution">
    <text evidence="2">The sequence shown here is derived from an EMBL/GenBank/DDBJ whole genome shotgun (WGS) entry which is preliminary data.</text>
</comment>
<feature type="transmembrane region" description="Helical" evidence="1">
    <location>
        <begin position="98"/>
        <end position="115"/>
    </location>
</feature>
<keyword evidence="1" id="KW-1133">Transmembrane helix</keyword>
<evidence type="ECO:0000313" key="2">
    <source>
        <dbReference type="EMBL" id="MDC3415497.1"/>
    </source>
</evidence>
<dbReference type="RefSeq" id="WP_272444457.1">
    <property type="nucleotide sequence ID" value="NZ_JAMQKC010000001.1"/>
</dbReference>
<keyword evidence="3" id="KW-1185">Reference proteome</keyword>
<dbReference type="Proteomes" id="UP001145069">
    <property type="component" value="Unassembled WGS sequence"/>
</dbReference>
<keyword evidence="1" id="KW-0472">Membrane</keyword>
<evidence type="ECO:0000256" key="1">
    <source>
        <dbReference type="SAM" id="Phobius"/>
    </source>
</evidence>
<accession>A0A9X3WAW0</accession>
<organism evidence="2 3">
    <name type="scientific">Aquibacillus salsiterrae</name>
    <dbReference type="NCBI Taxonomy" id="2950439"/>
    <lineage>
        <taxon>Bacteria</taxon>
        <taxon>Bacillati</taxon>
        <taxon>Bacillota</taxon>
        <taxon>Bacilli</taxon>
        <taxon>Bacillales</taxon>
        <taxon>Bacillaceae</taxon>
        <taxon>Aquibacillus</taxon>
    </lineage>
</organism>
<proteinExistence type="predicted"/>
<evidence type="ECO:0000313" key="3">
    <source>
        <dbReference type="Proteomes" id="UP001145069"/>
    </source>
</evidence>